<evidence type="ECO:0000256" key="1">
    <source>
        <dbReference type="SAM" id="MobiDB-lite"/>
    </source>
</evidence>
<evidence type="ECO:0000313" key="3">
    <source>
        <dbReference type="EMBL" id="MDO6120073.1"/>
    </source>
</evidence>
<dbReference type="Proteomes" id="UP001177080">
    <property type="component" value="Unassembled WGS sequence"/>
</dbReference>
<comment type="caution">
    <text evidence="3">The sequence shown here is derived from an EMBL/GenBank/DDBJ whole genome shotgun (WGS) entry which is preliminary data.</text>
</comment>
<proteinExistence type="predicted"/>
<organism evidence="3 4">
    <name type="scientific">Shinella curvata</name>
    <dbReference type="NCBI Taxonomy" id="1817964"/>
    <lineage>
        <taxon>Bacteria</taxon>
        <taxon>Pseudomonadati</taxon>
        <taxon>Pseudomonadota</taxon>
        <taxon>Alphaproteobacteria</taxon>
        <taxon>Hyphomicrobiales</taxon>
        <taxon>Rhizobiaceae</taxon>
        <taxon>Shinella</taxon>
    </lineage>
</organism>
<protein>
    <recommendedName>
        <fullName evidence="5">DUF541 domain-containing protein</fullName>
    </recommendedName>
</protein>
<sequence>MQFLLRAALSACLVFSAPIAASAEGFPVRDVRKVVVSGDGNVPPVVLKRTDAYLKRAAQATRRAVTIDRASMDVRVSGVKQSANGASSANVTVTLSDLKGGVASRNTMTVNSFMPSSKGREAALGDAIAKRVAIAYRLSPVAAGKLNEGKRPSKGRKYAGGKRKPAVQRSVQSRSRKDDRPLVVPTDAALTVRSRALAEGSTKKVAPCVVTQTISCD</sequence>
<reference evidence="3" key="1">
    <citation type="submission" date="2022-04" db="EMBL/GenBank/DDBJ databases">
        <title>Shinella lacus sp. nov., a novel member of the genus Shinella from water.</title>
        <authorList>
            <person name="Deng Y."/>
        </authorList>
    </citation>
    <scope>NUCLEOTIDE SEQUENCE</scope>
    <source>
        <strain evidence="3">JCM 31239</strain>
    </source>
</reference>
<dbReference type="EMBL" id="WHSC02000001">
    <property type="protein sequence ID" value="MDO6120073.1"/>
    <property type="molecule type" value="Genomic_DNA"/>
</dbReference>
<dbReference type="RefSeq" id="WP_244759029.1">
    <property type="nucleotide sequence ID" value="NZ_JALJCJ010000001.1"/>
</dbReference>
<keyword evidence="4" id="KW-1185">Reference proteome</keyword>
<feature type="compositionally biased region" description="Basic residues" evidence="1">
    <location>
        <begin position="152"/>
        <end position="166"/>
    </location>
</feature>
<evidence type="ECO:0000256" key="2">
    <source>
        <dbReference type="SAM" id="SignalP"/>
    </source>
</evidence>
<feature type="signal peptide" evidence="2">
    <location>
        <begin position="1"/>
        <end position="23"/>
    </location>
</feature>
<name>A0ABT8X8M5_9HYPH</name>
<gene>
    <name evidence="3" type="ORF">GB928_002615</name>
</gene>
<feature type="region of interest" description="Disordered" evidence="1">
    <location>
        <begin position="145"/>
        <end position="183"/>
    </location>
</feature>
<evidence type="ECO:0008006" key="5">
    <source>
        <dbReference type="Google" id="ProtNLM"/>
    </source>
</evidence>
<keyword evidence="2" id="KW-0732">Signal</keyword>
<evidence type="ECO:0000313" key="4">
    <source>
        <dbReference type="Proteomes" id="UP001177080"/>
    </source>
</evidence>
<accession>A0ABT8X8M5</accession>
<feature type="chain" id="PRO_5047335418" description="DUF541 domain-containing protein" evidence="2">
    <location>
        <begin position="24"/>
        <end position="217"/>
    </location>
</feature>